<dbReference type="GO" id="GO:0005737">
    <property type="term" value="C:cytoplasm"/>
    <property type="evidence" value="ECO:0007669"/>
    <property type="project" value="UniProtKB-SubCell"/>
</dbReference>
<keyword evidence="9 11" id="KW-0233">DNA recombination</keyword>
<proteinExistence type="inferred from homology"/>
<dbReference type="HOGENOM" id="CLU_027562_9_6_7"/>
<comment type="subcellular location">
    <subcellularLocation>
        <location evidence="1 11">Cytoplasm</location>
    </subcellularLocation>
</comment>
<dbReference type="InterPro" id="IPR004107">
    <property type="entry name" value="Integrase_SAM-like_N"/>
</dbReference>
<dbReference type="InterPro" id="IPR013762">
    <property type="entry name" value="Integrase-like_cat_sf"/>
</dbReference>
<evidence type="ECO:0000313" key="14">
    <source>
        <dbReference type="EMBL" id="ACN16397.1"/>
    </source>
</evidence>
<evidence type="ECO:0000256" key="11">
    <source>
        <dbReference type="HAMAP-Rule" id="MF_01807"/>
    </source>
</evidence>
<dbReference type="OrthoDB" id="9801717at2"/>
<reference evidence="14 15" key="1">
    <citation type="journal article" date="2009" name="Environ. Microbiol.">
        <title>Genome sequence of Desulfobacterium autotrophicum HRM2, a marine sulfate reducer oxidizing organic carbon completely to carbon dioxide.</title>
        <authorList>
            <person name="Strittmatter A.W."/>
            <person name="Liesegang H."/>
            <person name="Rabus R."/>
            <person name="Decker I."/>
            <person name="Amann J."/>
            <person name="Andres S."/>
            <person name="Henne A."/>
            <person name="Fricke W.F."/>
            <person name="Martinez-Arias R."/>
            <person name="Bartels D."/>
            <person name="Goesmann A."/>
            <person name="Krause L."/>
            <person name="Puehler A."/>
            <person name="Klenk H.P."/>
            <person name="Richter M."/>
            <person name="Schuler M."/>
            <person name="Gloeckner F.O."/>
            <person name="Meyerdierks A."/>
            <person name="Gottschalk G."/>
            <person name="Amann R."/>
        </authorList>
    </citation>
    <scope>NUCLEOTIDE SEQUENCE [LARGE SCALE GENOMIC DNA]</scope>
    <source>
        <strain evidence="15">ATCC 43914 / DSM 3382 / HRM2</strain>
    </source>
</reference>
<dbReference type="PROSITE" id="PS51900">
    <property type="entry name" value="CB"/>
    <property type="match status" value="1"/>
</dbReference>
<evidence type="ECO:0000256" key="6">
    <source>
        <dbReference type="ARBA" id="ARBA00022829"/>
    </source>
</evidence>
<dbReference type="InterPro" id="IPR044068">
    <property type="entry name" value="CB"/>
</dbReference>
<comment type="subunit">
    <text evidence="11">Forms a cyclic heterotetrameric complex composed of two molecules of XerC and two molecules of XerD.</text>
</comment>
<keyword evidence="4 11" id="KW-0963">Cytoplasm</keyword>
<dbReference type="SUPFAM" id="SSF56349">
    <property type="entry name" value="DNA breaking-rejoining enzymes"/>
    <property type="match status" value="1"/>
</dbReference>
<dbReference type="PANTHER" id="PTHR30349">
    <property type="entry name" value="PHAGE INTEGRASE-RELATED"/>
    <property type="match status" value="1"/>
</dbReference>
<dbReference type="CDD" id="cd00798">
    <property type="entry name" value="INT_XerDC_C"/>
    <property type="match status" value="1"/>
</dbReference>
<dbReference type="InterPro" id="IPR050090">
    <property type="entry name" value="Tyrosine_recombinase_XerCD"/>
</dbReference>
<evidence type="ECO:0000256" key="4">
    <source>
        <dbReference type="ARBA" id="ARBA00022490"/>
    </source>
</evidence>
<dbReference type="GO" id="GO:0007059">
    <property type="term" value="P:chromosome segregation"/>
    <property type="evidence" value="ECO:0007669"/>
    <property type="project" value="UniProtKB-UniRule"/>
</dbReference>
<protein>
    <recommendedName>
        <fullName evidence="3 11">Tyrosine recombinase XerD</fullName>
    </recommendedName>
</protein>
<keyword evidence="7 11" id="KW-0229">DNA integration</keyword>
<dbReference type="RefSeq" id="WP_015905159.1">
    <property type="nucleotide sequence ID" value="NC_012108.1"/>
</dbReference>
<dbReference type="KEGG" id="dat:HRM2_33220"/>
<evidence type="ECO:0000259" key="13">
    <source>
        <dbReference type="PROSITE" id="PS51900"/>
    </source>
</evidence>
<dbReference type="InterPro" id="IPR011932">
    <property type="entry name" value="Recomb_XerD"/>
</dbReference>
<comment type="similarity">
    <text evidence="2 11">Belongs to the 'phage' integrase family. XerD subfamily.</text>
</comment>
<dbReference type="PANTHER" id="PTHR30349:SF81">
    <property type="entry name" value="TYROSINE RECOMBINASE XERC"/>
    <property type="match status" value="1"/>
</dbReference>
<evidence type="ECO:0000256" key="3">
    <source>
        <dbReference type="ARBA" id="ARBA00015810"/>
    </source>
</evidence>
<dbReference type="AlphaFoldDB" id="C0QM80"/>
<evidence type="ECO:0000256" key="5">
    <source>
        <dbReference type="ARBA" id="ARBA00022618"/>
    </source>
</evidence>
<dbReference type="GO" id="GO:0051301">
    <property type="term" value="P:cell division"/>
    <property type="evidence" value="ECO:0007669"/>
    <property type="project" value="UniProtKB-KW"/>
</dbReference>
<dbReference type="InterPro" id="IPR002104">
    <property type="entry name" value="Integrase_catalytic"/>
</dbReference>
<evidence type="ECO:0000259" key="12">
    <source>
        <dbReference type="PROSITE" id="PS51898"/>
    </source>
</evidence>
<feature type="domain" description="Tyr recombinase" evidence="12">
    <location>
        <begin position="106"/>
        <end position="289"/>
    </location>
</feature>
<sequence length="295" mass="33546">MDRLIDRYMAHLTLERGLAQNSLTSYAMDLATFADFLETNQISALDQVDTVVILAWLVHLEAKGLSPRSRARHLIAVRGFYRFLALENLTRSNPLRLIDIPKAGTRLPRFLSQDQVTALLEMPDRTTHRGLRNAAMLEILYGAGLRVSELVGLKTEQVDLVACFVRLFGKGSRERIVPFGSHARQRTMEWLEWGRPWMLKKNASRYLFVARAGNPMTRQGFWKLLKKYALGAGISIKVSPHTLRHSFATHLLEGGADLRSVQTMLGHADIASTQIYTHVSRQYLVDMHKKYHPRG</sequence>
<feature type="active site" evidence="11">
    <location>
        <position position="146"/>
    </location>
</feature>
<dbReference type="EMBL" id="CP001087">
    <property type="protein sequence ID" value="ACN16397.1"/>
    <property type="molecule type" value="Genomic_DNA"/>
</dbReference>
<evidence type="ECO:0000313" key="15">
    <source>
        <dbReference type="Proteomes" id="UP000000442"/>
    </source>
</evidence>
<feature type="active site" evidence="11">
    <location>
        <position position="170"/>
    </location>
</feature>
<dbReference type="GO" id="GO:0009037">
    <property type="term" value="F:tyrosine-based site-specific recombinase activity"/>
    <property type="evidence" value="ECO:0007669"/>
    <property type="project" value="UniProtKB-UniRule"/>
</dbReference>
<dbReference type="Pfam" id="PF00589">
    <property type="entry name" value="Phage_integrase"/>
    <property type="match status" value="1"/>
</dbReference>
<gene>
    <name evidence="11" type="primary">xerD</name>
    <name evidence="14" type="ordered locus">HRM2_33220</name>
</gene>
<feature type="active site" evidence="11">
    <location>
        <position position="244"/>
    </location>
</feature>
<dbReference type="InterPro" id="IPR023009">
    <property type="entry name" value="Tyrosine_recombinase_XerC/XerD"/>
</dbReference>
<dbReference type="GO" id="GO:0003677">
    <property type="term" value="F:DNA binding"/>
    <property type="evidence" value="ECO:0007669"/>
    <property type="project" value="UniProtKB-UniRule"/>
</dbReference>
<feature type="active site" description="O-(3'-phospho-DNA)-tyrosine intermediate" evidence="11">
    <location>
        <position position="276"/>
    </location>
</feature>
<dbReference type="eggNOG" id="COG4974">
    <property type="taxonomic scope" value="Bacteria"/>
</dbReference>
<organism evidence="14 15">
    <name type="scientific">Desulforapulum autotrophicum (strain ATCC 43914 / DSM 3382 / VKM B-1955 / HRM2)</name>
    <name type="common">Desulfobacterium autotrophicum</name>
    <dbReference type="NCBI Taxonomy" id="177437"/>
    <lineage>
        <taxon>Bacteria</taxon>
        <taxon>Pseudomonadati</taxon>
        <taxon>Thermodesulfobacteriota</taxon>
        <taxon>Desulfobacteria</taxon>
        <taxon>Desulfobacterales</taxon>
        <taxon>Desulfobacteraceae</taxon>
        <taxon>Desulforapulum</taxon>
    </lineage>
</organism>
<evidence type="ECO:0000256" key="10">
    <source>
        <dbReference type="ARBA" id="ARBA00023306"/>
    </source>
</evidence>
<comment type="function">
    <text evidence="11">Site-specific tyrosine recombinase, which acts by catalyzing the cutting and rejoining of the recombining DNA molecules. The XerC-XerD complex is essential to convert dimers of the bacterial chromosome into monomers to permit their segregation at cell division. It also contributes to the segregational stability of plasmids.</text>
</comment>
<dbReference type="Pfam" id="PF02899">
    <property type="entry name" value="Phage_int_SAM_1"/>
    <property type="match status" value="1"/>
</dbReference>
<keyword evidence="6 11" id="KW-0159">Chromosome partition</keyword>
<evidence type="ECO:0000256" key="8">
    <source>
        <dbReference type="ARBA" id="ARBA00023125"/>
    </source>
</evidence>
<evidence type="ECO:0000256" key="9">
    <source>
        <dbReference type="ARBA" id="ARBA00023172"/>
    </source>
</evidence>
<keyword evidence="10 11" id="KW-0131">Cell cycle</keyword>
<feature type="domain" description="Core-binding (CB)" evidence="13">
    <location>
        <begin position="1"/>
        <end position="85"/>
    </location>
</feature>
<dbReference type="InterPro" id="IPR011010">
    <property type="entry name" value="DNA_brk_join_enz"/>
</dbReference>
<dbReference type="NCBIfam" id="NF001399">
    <property type="entry name" value="PRK00283.1"/>
    <property type="match status" value="1"/>
</dbReference>
<name>C0QM80_DESAH</name>
<evidence type="ECO:0000256" key="1">
    <source>
        <dbReference type="ARBA" id="ARBA00004496"/>
    </source>
</evidence>
<dbReference type="NCBIfam" id="TIGR02225">
    <property type="entry name" value="recomb_XerD"/>
    <property type="match status" value="1"/>
</dbReference>
<dbReference type="HAMAP" id="MF_01807">
    <property type="entry name" value="Recomb_XerD"/>
    <property type="match status" value="1"/>
</dbReference>
<dbReference type="Proteomes" id="UP000000442">
    <property type="component" value="Chromosome"/>
</dbReference>
<dbReference type="GO" id="GO:0006313">
    <property type="term" value="P:DNA transposition"/>
    <property type="evidence" value="ECO:0007669"/>
    <property type="project" value="UniProtKB-UniRule"/>
</dbReference>
<evidence type="ECO:0000256" key="7">
    <source>
        <dbReference type="ARBA" id="ARBA00022908"/>
    </source>
</evidence>
<dbReference type="STRING" id="177437.HRM2_33220"/>
<feature type="active site" evidence="11">
    <location>
        <position position="267"/>
    </location>
</feature>
<keyword evidence="8 11" id="KW-0238">DNA-binding</keyword>
<dbReference type="HAMAP" id="MF_01808">
    <property type="entry name" value="Recomb_XerC_XerD"/>
    <property type="match status" value="1"/>
</dbReference>
<dbReference type="InterPro" id="IPR010998">
    <property type="entry name" value="Integrase_recombinase_N"/>
</dbReference>
<dbReference type="PROSITE" id="PS51898">
    <property type="entry name" value="TYR_RECOMBINASE"/>
    <property type="match status" value="1"/>
</dbReference>
<keyword evidence="15" id="KW-1185">Reference proteome</keyword>
<feature type="active site" evidence="11">
    <location>
        <position position="241"/>
    </location>
</feature>
<keyword evidence="5 11" id="KW-0132">Cell division</keyword>
<evidence type="ECO:0000256" key="2">
    <source>
        <dbReference type="ARBA" id="ARBA00010450"/>
    </source>
</evidence>
<accession>C0QM80</accession>
<dbReference type="Gene3D" id="1.10.150.130">
    <property type="match status" value="1"/>
</dbReference>
<dbReference type="Gene3D" id="1.10.443.10">
    <property type="entry name" value="Intergrase catalytic core"/>
    <property type="match status" value="1"/>
</dbReference>